<accession>A0A840VSA4</accession>
<evidence type="ECO:0000313" key="13">
    <source>
        <dbReference type="Proteomes" id="UP000553706"/>
    </source>
</evidence>
<comment type="caution">
    <text evidence="12">The sequence shown here is derived from an EMBL/GenBank/DDBJ whole genome shotgun (WGS) entry which is preliminary data.</text>
</comment>
<dbReference type="GO" id="GO:0009307">
    <property type="term" value="P:DNA restriction-modification system"/>
    <property type="evidence" value="ECO:0007669"/>
    <property type="project" value="UniProtKB-KW"/>
</dbReference>
<evidence type="ECO:0000256" key="9">
    <source>
        <dbReference type="ARBA" id="ARBA00023125"/>
    </source>
</evidence>
<evidence type="ECO:0000256" key="7">
    <source>
        <dbReference type="ARBA" id="ARBA00022801"/>
    </source>
</evidence>
<dbReference type="EC" id="3.1.21.3" evidence="10"/>
<dbReference type="CDD" id="cd18030">
    <property type="entry name" value="DEXHc_RE_I_HsdR"/>
    <property type="match status" value="1"/>
</dbReference>
<evidence type="ECO:0000256" key="3">
    <source>
        <dbReference type="ARBA" id="ARBA00022722"/>
    </source>
</evidence>
<feature type="domain" description="Helicase ATP-binding" evidence="11">
    <location>
        <begin position="286"/>
        <end position="468"/>
    </location>
</feature>
<dbReference type="InterPro" id="IPR007409">
    <property type="entry name" value="Restrct_endonuc_type1_HsdR_N"/>
</dbReference>
<dbReference type="Pfam" id="PF22679">
    <property type="entry name" value="T1R_D3-like"/>
    <property type="match status" value="1"/>
</dbReference>
<keyword evidence="4 10" id="KW-0547">Nucleotide-binding</keyword>
<keyword evidence="3" id="KW-0540">Nuclease</keyword>
<dbReference type="GO" id="GO:0003677">
    <property type="term" value="F:DNA binding"/>
    <property type="evidence" value="ECO:0007669"/>
    <property type="project" value="UniProtKB-KW"/>
</dbReference>
<dbReference type="InterPro" id="IPR014001">
    <property type="entry name" value="Helicase_ATP-bd"/>
</dbReference>
<dbReference type="InterPro" id="IPR004473">
    <property type="entry name" value="Restrct_endonuc_typeI_HsdR"/>
</dbReference>
<dbReference type="InterPro" id="IPR027417">
    <property type="entry name" value="P-loop_NTPase"/>
</dbReference>
<dbReference type="InterPro" id="IPR051268">
    <property type="entry name" value="Type-I_R_enzyme_R_subunit"/>
</dbReference>
<evidence type="ECO:0000256" key="8">
    <source>
        <dbReference type="ARBA" id="ARBA00022840"/>
    </source>
</evidence>
<keyword evidence="6" id="KW-0255">Endonuclease</keyword>
<evidence type="ECO:0000259" key="11">
    <source>
        <dbReference type="PROSITE" id="PS51192"/>
    </source>
</evidence>
<reference evidence="12 13" key="1">
    <citation type="submission" date="2020-08" db="EMBL/GenBank/DDBJ databases">
        <title>Genomic Encyclopedia of Type Strains, Phase IV (KMG-IV): sequencing the most valuable type-strain genomes for metagenomic binning, comparative biology and taxonomic classification.</title>
        <authorList>
            <person name="Goeker M."/>
        </authorList>
    </citation>
    <scope>NUCLEOTIDE SEQUENCE [LARGE SCALE GENOMIC DNA]</scope>
    <source>
        <strain evidence="12 13">DSM 27026</strain>
    </source>
</reference>
<dbReference type="PROSITE" id="PS51192">
    <property type="entry name" value="HELICASE_ATP_BIND_1"/>
    <property type="match status" value="1"/>
</dbReference>
<dbReference type="InterPro" id="IPR055180">
    <property type="entry name" value="HsdR_RecA-like_helicase_dom_2"/>
</dbReference>
<organism evidence="12 13">
    <name type="scientific">Acidocella aromatica</name>
    <dbReference type="NCBI Taxonomy" id="1303579"/>
    <lineage>
        <taxon>Bacteria</taxon>
        <taxon>Pseudomonadati</taxon>
        <taxon>Pseudomonadota</taxon>
        <taxon>Alphaproteobacteria</taxon>
        <taxon>Acetobacterales</taxon>
        <taxon>Acidocellaceae</taxon>
        <taxon>Acidocella</taxon>
    </lineage>
</organism>
<dbReference type="Pfam" id="PF18766">
    <property type="entry name" value="SWI2_SNF2"/>
    <property type="match status" value="1"/>
</dbReference>
<evidence type="ECO:0000256" key="5">
    <source>
        <dbReference type="ARBA" id="ARBA00022747"/>
    </source>
</evidence>
<dbReference type="GO" id="GO:0009035">
    <property type="term" value="F:type I site-specific deoxyribonuclease activity"/>
    <property type="evidence" value="ECO:0007669"/>
    <property type="project" value="UniProtKB-EC"/>
</dbReference>
<evidence type="ECO:0000256" key="6">
    <source>
        <dbReference type="ARBA" id="ARBA00022759"/>
    </source>
</evidence>
<keyword evidence="8 10" id="KW-0067">ATP-binding</keyword>
<evidence type="ECO:0000256" key="4">
    <source>
        <dbReference type="ARBA" id="ARBA00022741"/>
    </source>
</evidence>
<dbReference type="Proteomes" id="UP000553706">
    <property type="component" value="Unassembled WGS sequence"/>
</dbReference>
<protein>
    <recommendedName>
        <fullName evidence="10">Type I restriction enzyme endonuclease subunit</fullName>
        <shortName evidence="10">R protein</shortName>
        <ecNumber evidence="10">3.1.21.3</ecNumber>
    </recommendedName>
</protein>
<evidence type="ECO:0000256" key="1">
    <source>
        <dbReference type="ARBA" id="ARBA00000851"/>
    </source>
</evidence>
<keyword evidence="13" id="KW-1185">Reference proteome</keyword>
<dbReference type="AlphaFoldDB" id="A0A840VSA4"/>
<gene>
    <name evidence="12" type="ORF">HNP71_002765</name>
</gene>
<comment type="similarity">
    <text evidence="2 10">Belongs to the HsdR family.</text>
</comment>
<sequence>MMQIAESHVEEAALAWLAELGYQVISGPSIAPDTPHAERESYGDVVLAGRLRAAIVRLNPHLAEDVRDDVFRAVMRQETPSLVEENRRLHEFITNGVPVEVRRADGTISGEIARLMDFAYPNENDWLAVNQFTVIEHQANRRPDVVLFVNGLPLAVIELKNPGDENATLDGAHRQLETYKGQIPSMFRSNAALVISDGLAARIGSLTADRERFMPWRTVDGGDLAPKAQPELETLLKGVFEKGRFLALLKDFVVFGETEKGLAKILAGYHQFHAVRHAIGCTLEAALPEGNRKVGVIWHTQGSGKSLLMAFYAGVAVKHPALENPTLLVLTDRNDLDEQLFATFSMCKSLLRQTPQRAESREELRQMLDRPSGGVVFSTIQKFAPEPGSTVYEVLTARRNVIVIADEAHRSQYGFGAKMNHKSGKTAYGFAKYLRDGLPNASFIGFTGTPIETSDVNTKGVFGDYIDIYDISRAVADGATVPIYYESRLARIALDEDERPLIDDEVAELTEDEAETEQERLKAKWSRVEAVVGAEHRLKLIAKNLVEHAERRFAALQGKAMVVCMSRRICVALYDEIVALRPQWHSDDDAEGVIKVVMTGAASDPASWQPHIGKRPKARREALAIRAKDPKDPLKIVIVRDMWLTGFDAPCMHTMYVDKPMQGHGLMQAIARVNRVFKDKPAGLVVDYIGIAQSLKAALGQYSKADQDQTGIDEAQAVAVLVEKYEVVRDMFRPGRPGGFDYRPALAPNATPQERLKVMAGAYNHVLEMQQVDAAKEKTEEGRKRALRRFADAVLALSKAYALAAASDEAKKLRDEVGFFQAIRAAMAKTGAEGGKSKADRELAIQQIVSRAVVSTEIVDILHAAGIATPDISILSDEFLAEVKELQARNLALEALKKLINGQIHAQSRQNVTQARAFSERLEEAIARYHANALTTVQVIEELIKLAKDMKAAQARGEDLGLSQEEIAFYDALAENQSARDVMGDPALRIIAHDLVVSIKGNLPTDWMHREAARARLRRDVRRILRKYGYPPDLQDTAVQAVLRQAEELARELV</sequence>
<dbReference type="Pfam" id="PF04313">
    <property type="entry name" value="HSDR_N"/>
    <property type="match status" value="1"/>
</dbReference>
<dbReference type="CDD" id="cd22332">
    <property type="entry name" value="HsdR_N"/>
    <property type="match status" value="1"/>
</dbReference>
<keyword evidence="5 10" id="KW-0680">Restriction system</keyword>
<comment type="function">
    <text evidence="10">Subunit R is required for both nuclease and ATPase activities, but not for modification.</text>
</comment>
<dbReference type="Gene3D" id="3.40.50.300">
    <property type="entry name" value="P-loop containing nucleotide triphosphate hydrolases"/>
    <property type="match status" value="3"/>
</dbReference>
<dbReference type="PANTHER" id="PTHR30195">
    <property type="entry name" value="TYPE I SITE-SPECIFIC DEOXYRIBONUCLEASE PROTEIN SUBUNIT M AND R"/>
    <property type="match status" value="1"/>
</dbReference>
<dbReference type="InterPro" id="IPR040980">
    <property type="entry name" value="SWI2_SNF2"/>
</dbReference>
<comment type="catalytic activity">
    <reaction evidence="1 10">
        <text>Endonucleolytic cleavage of DNA to give random double-stranded fragments with terminal 5'-phosphates, ATP is simultaneously hydrolyzed.</text>
        <dbReference type="EC" id="3.1.21.3"/>
    </reaction>
</comment>
<dbReference type="RefSeq" id="WP_183267505.1">
    <property type="nucleotide sequence ID" value="NZ_JACHFJ010000019.1"/>
</dbReference>
<evidence type="ECO:0000256" key="2">
    <source>
        <dbReference type="ARBA" id="ARBA00008598"/>
    </source>
</evidence>
<dbReference type="EMBL" id="JACHFJ010000019">
    <property type="protein sequence ID" value="MBB5374491.1"/>
    <property type="molecule type" value="Genomic_DNA"/>
</dbReference>
<proteinExistence type="inferred from homology"/>
<evidence type="ECO:0000256" key="10">
    <source>
        <dbReference type="RuleBase" id="RU364115"/>
    </source>
</evidence>
<dbReference type="Gene3D" id="3.90.1570.50">
    <property type="match status" value="1"/>
</dbReference>
<name>A0A840VSA4_9PROT</name>
<keyword evidence="9 10" id="KW-0238">DNA-binding</keyword>
<dbReference type="NCBIfam" id="TIGR00348">
    <property type="entry name" value="hsdR"/>
    <property type="match status" value="1"/>
</dbReference>
<evidence type="ECO:0000313" key="12">
    <source>
        <dbReference type="EMBL" id="MBB5374491.1"/>
    </source>
</evidence>
<comment type="subunit">
    <text evidence="10">The type I restriction/modification system is composed of three polypeptides R, M and S.</text>
</comment>
<dbReference type="PANTHER" id="PTHR30195:SF15">
    <property type="entry name" value="TYPE I RESTRICTION ENZYME HINDI ENDONUCLEASE SUBUNIT"/>
    <property type="match status" value="1"/>
</dbReference>
<dbReference type="CDD" id="cd18800">
    <property type="entry name" value="SF2_C_EcoR124I-like"/>
    <property type="match status" value="1"/>
</dbReference>
<dbReference type="GO" id="GO:0005524">
    <property type="term" value="F:ATP binding"/>
    <property type="evidence" value="ECO:0007669"/>
    <property type="project" value="UniProtKB-KW"/>
</dbReference>
<dbReference type="SUPFAM" id="SSF52540">
    <property type="entry name" value="P-loop containing nucleoside triphosphate hydrolases"/>
    <property type="match status" value="2"/>
</dbReference>
<dbReference type="SMART" id="SM00487">
    <property type="entry name" value="DEXDc"/>
    <property type="match status" value="1"/>
</dbReference>
<keyword evidence="7 10" id="KW-0378">Hydrolase</keyword>
<dbReference type="InterPro" id="IPR021810">
    <property type="entry name" value="T1RH-like_C"/>
</dbReference>
<dbReference type="Pfam" id="PF11867">
    <property type="entry name" value="T1RH-like_C"/>
    <property type="match status" value="1"/>
</dbReference>